<feature type="domain" description="Cyclic nucleotide-binding" evidence="1">
    <location>
        <begin position="22"/>
        <end position="84"/>
    </location>
</feature>
<evidence type="ECO:0000313" key="2">
    <source>
        <dbReference type="EMBL" id="MEK8028725.1"/>
    </source>
</evidence>
<proteinExistence type="predicted"/>
<protein>
    <submittedName>
        <fullName evidence="2">Cyclic nucleotide-binding domain-containing protein</fullName>
    </submittedName>
</protein>
<dbReference type="CDD" id="cd00038">
    <property type="entry name" value="CAP_ED"/>
    <property type="match status" value="1"/>
</dbReference>
<reference evidence="2 3" key="1">
    <citation type="submission" date="2024-04" db="EMBL/GenBank/DDBJ databases">
        <title>Novel species of the genus Ideonella isolated from streams.</title>
        <authorList>
            <person name="Lu H."/>
        </authorList>
    </citation>
    <scope>NUCLEOTIDE SEQUENCE [LARGE SCALE GENOMIC DNA]</scope>
    <source>
        <strain evidence="2 3">BYS139W</strain>
    </source>
</reference>
<dbReference type="Proteomes" id="UP001368500">
    <property type="component" value="Unassembled WGS sequence"/>
</dbReference>
<dbReference type="SUPFAM" id="SSF51206">
    <property type="entry name" value="cAMP-binding domain-like"/>
    <property type="match status" value="1"/>
</dbReference>
<dbReference type="EMBL" id="JBBUTF010000029">
    <property type="protein sequence ID" value="MEK8028725.1"/>
    <property type="molecule type" value="Genomic_DNA"/>
</dbReference>
<dbReference type="Gene3D" id="2.60.120.10">
    <property type="entry name" value="Jelly Rolls"/>
    <property type="match status" value="1"/>
</dbReference>
<evidence type="ECO:0000313" key="3">
    <source>
        <dbReference type="Proteomes" id="UP001368500"/>
    </source>
</evidence>
<sequence length="182" mass="19250">MPDFFHYAGAAPAPAPGPYRSQLAQLDEADWNKLVSHAHQRRYPAGARVIGGGDPSAQLGLVVSGRVLVRAAPALVPDDSQFGQTVWPELHTQTGGLGEGSASDWQPRHAGELFGVLSFLDGASSAVEVRVSRDAPAEVLLLGPAALQQLMAWQPRLALALLRDLGAHVATRLRQLQPGSDA</sequence>
<evidence type="ECO:0000259" key="1">
    <source>
        <dbReference type="PROSITE" id="PS50042"/>
    </source>
</evidence>
<dbReference type="PROSITE" id="PS50042">
    <property type="entry name" value="CNMP_BINDING_3"/>
    <property type="match status" value="1"/>
</dbReference>
<organism evidence="2 3">
    <name type="scientific">Pseudaquabacterium rugosum</name>
    <dbReference type="NCBI Taxonomy" id="2984194"/>
    <lineage>
        <taxon>Bacteria</taxon>
        <taxon>Pseudomonadati</taxon>
        <taxon>Pseudomonadota</taxon>
        <taxon>Betaproteobacteria</taxon>
        <taxon>Burkholderiales</taxon>
        <taxon>Sphaerotilaceae</taxon>
        <taxon>Pseudaquabacterium</taxon>
    </lineage>
</organism>
<gene>
    <name evidence="2" type="ORF">AACH11_22425</name>
</gene>
<dbReference type="InterPro" id="IPR014710">
    <property type="entry name" value="RmlC-like_jellyroll"/>
</dbReference>
<dbReference type="InterPro" id="IPR000595">
    <property type="entry name" value="cNMP-bd_dom"/>
</dbReference>
<comment type="caution">
    <text evidence="2">The sequence shown here is derived from an EMBL/GenBank/DDBJ whole genome shotgun (WGS) entry which is preliminary data.</text>
</comment>
<name>A0ABU9BID3_9BURK</name>
<dbReference type="InterPro" id="IPR018490">
    <property type="entry name" value="cNMP-bd_dom_sf"/>
</dbReference>
<dbReference type="RefSeq" id="WP_341376511.1">
    <property type="nucleotide sequence ID" value="NZ_JBBUTF010000029.1"/>
</dbReference>
<accession>A0ABU9BID3</accession>
<keyword evidence="3" id="KW-1185">Reference proteome</keyword>